<reference evidence="1" key="2">
    <citation type="submission" date="2023-04" db="EMBL/GenBank/DDBJ databases">
        <authorList>
            <person name="Bruccoleri R.E."/>
            <person name="Oakeley E.J."/>
            <person name="Faust A.-M."/>
            <person name="Dessus-Babus S."/>
            <person name="Altorfer M."/>
            <person name="Burckhardt D."/>
            <person name="Oertli M."/>
            <person name="Naumann U."/>
            <person name="Petersen F."/>
            <person name="Wong J."/>
        </authorList>
    </citation>
    <scope>NUCLEOTIDE SEQUENCE</scope>
    <source>
        <strain evidence="1">GSM-AAB239-AS_SAM_17_03QT</strain>
        <tissue evidence="1">Leaf</tissue>
    </source>
</reference>
<comment type="caution">
    <text evidence="1">The sequence shown here is derived from an EMBL/GenBank/DDBJ whole genome shotgun (WGS) entry which is preliminary data.</text>
</comment>
<dbReference type="Proteomes" id="UP001140949">
    <property type="component" value="Unassembled WGS sequence"/>
</dbReference>
<evidence type="ECO:0000313" key="2">
    <source>
        <dbReference type="Proteomes" id="UP001140949"/>
    </source>
</evidence>
<name>A0AAX6HFQ5_IRIPA</name>
<keyword evidence="2" id="KW-1185">Reference proteome</keyword>
<accession>A0AAX6HFQ5</accession>
<sequence>MAELLPRRLHHKLIIDQQGLTSTPAIPSLMEAVCRSSSRRLVQI</sequence>
<protein>
    <submittedName>
        <fullName evidence="1">Uncharacterized protein</fullName>
    </submittedName>
</protein>
<gene>
    <name evidence="1" type="ORF">M6B38_313330</name>
</gene>
<dbReference type="EMBL" id="JANAVB010009800">
    <property type="protein sequence ID" value="KAJ6839703.1"/>
    <property type="molecule type" value="Genomic_DNA"/>
</dbReference>
<dbReference type="AlphaFoldDB" id="A0AAX6HFQ5"/>
<evidence type="ECO:0000313" key="1">
    <source>
        <dbReference type="EMBL" id="KAJ6839703.1"/>
    </source>
</evidence>
<reference evidence="1" key="1">
    <citation type="journal article" date="2023" name="GigaByte">
        <title>Genome assembly of the bearded iris, Iris pallida Lam.</title>
        <authorList>
            <person name="Bruccoleri R.E."/>
            <person name="Oakeley E.J."/>
            <person name="Faust A.M.E."/>
            <person name="Altorfer M."/>
            <person name="Dessus-Babus S."/>
            <person name="Burckhardt D."/>
            <person name="Oertli M."/>
            <person name="Naumann U."/>
            <person name="Petersen F."/>
            <person name="Wong J."/>
        </authorList>
    </citation>
    <scope>NUCLEOTIDE SEQUENCE</scope>
    <source>
        <strain evidence="1">GSM-AAB239-AS_SAM_17_03QT</strain>
    </source>
</reference>
<proteinExistence type="predicted"/>
<organism evidence="1 2">
    <name type="scientific">Iris pallida</name>
    <name type="common">Sweet iris</name>
    <dbReference type="NCBI Taxonomy" id="29817"/>
    <lineage>
        <taxon>Eukaryota</taxon>
        <taxon>Viridiplantae</taxon>
        <taxon>Streptophyta</taxon>
        <taxon>Embryophyta</taxon>
        <taxon>Tracheophyta</taxon>
        <taxon>Spermatophyta</taxon>
        <taxon>Magnoliopsida</taxon>
        <taxon>Liliopsida</taxon>
        <taxon>Asparagales</taxon>
        <taxon>Iridaceae</taxon>
        <taxon>Iridoideae</taxon>
        <taxon>Irideae</taxon>
        <taxon>Iris</taxon>
    </lineage>
</organism>